<dbReference type="SUPFAM" id="SSF103481">
    <property type="entry name" value="Multidrug resistance efflux transporter EmrE"/>
    <property type="match status" value="1"/>
</dbReference>
<keyword evidence="5" id="KW-1185">Reference proteome</keyword>
<evidence type="ECO:0000313" key="4">
    <source>
        <dbReference type="EMBL" id="GAA2658612.1"/>
    </source>
</evidence>
<feature type="compositionally biased region" description="Basic and acidic residues" evidence="1">
    <location>
        <begin position="302"/>
        <end position="312"/>
    </location>
</feature>
<name>A0ABN3RR47_9ACTN</name>
<evidence type="ECO:0000313" key="5">
    <source>
        <dbReference type="Proteomes" id="UP001500151"/>
    </source>
</evidence>
<proteinExistence type="predicted"/>
<feature type="transmembrane region" description="Helical" evidence="2">
    <location>
        <begin position="132"/>
        <end position="152"/>
    </location>
</feature>
<feature type="transmembrane region" description="Helical" evidence="2">
    <location>
        <begin position="191"/>
        <end position="214"/>
    </location>
</feature>
<dbReference type="EMBL" id="BAAASJ010000115">
    <property type="protein sequence ID" value="GAA2658612.1"/>
    <property type="molecule type" value="Genomic_DNA"/>
</dbReference>
<dbReference type="RefSeq" id="WP_344395749.1">
    <property type="nucleotide sequence ID" value="NZ_BAAASJ010000115.1"/>
</dbReference>
<feature type="transmembrane region" description="Helical" evidence="2">
    <location>
        <begin position="164"/>
        <end position="185"/>
    </location>
</feature>
<reference evidence="4 5" key="1">
    <citation type="journal article" date="2019" name="Int. J. Syst. Evol. Microbiol.">
        <title>The Global Catalogue of Microorganisms (GCM) 10K type strain sequencing project: providing services to taxonomists for standard genome sequencing and annotation.</title>
        <authorList>
            <consortium name="The Broad Institute Genomics Platform"/>
            <consortium name="The Broad Institute Genome Sequencing Center for Infectious Disease"/>
            <person name="Wu L."/>
            <person name="Ma J."/>
        </authorList>
    </citation>
    <scope>NUCLEOTIDE SEQUENCE [LARGE SCALE GENOMIC DNA]</scope>
    <source>
        <strain evidence="4 5">JCM 4524</strain>
    </source>
</reference>
<sequence>MPVAVLASLAAGACFALAGVLQQRAASARPAEEALSWTLLSHLVRMPLWLSGIAFAFIAYGFQALALASAPLSLVQPLIVCELIFAVPLSARLSRKRLGVREWIGTFAVAAGLALALSTARPHGGSSTDADLGPWLMTLGSVCGVTLGALVARRFVSGTWRASLVALAGGAVMGFQSVLLTITVAHVERGLLALFTAWQTYLLVIASFAGLLLIQSAFQAGPLAATMTVMDATEPAVAIATGTTLFGESLHHGWPTSAFTVLGVCLTVFGIVRLNSSPLIAALHPRETHHSSVADGPGGRRAAAERTTDFWS</sequence>
<keyword evidence="2" id="KW-0472">Membrane</keyword>
<dbReference type="InterPro" id="IPR037185">
    <property type="entry name" value="EmrE-like"/>
</dbReference>
<feature type="region of interest" description="Disordered" evidence="1">
    <location>
        <begin position="289"/>
        <end position="312"/>
    </location>
</feature>
<feature type="signal peptide" evidence="3">
    <location>
        <begin position="1"/>
        <end position="18"/>
    </location>
</feature>
<keyword evidence="2" id="KW-1133">Transmembrane helix</keyword>
<comment type="caution">
    <text evidence="4">The sequence shown here is derived from an EMBL/GenBank/DDBJ whole genome shotgun (WGS) entry which is preliminary data.</text>
</comment>
<dbReference type="NCBIfam" id="NF038012">
    <property type="entry name" value="DMT_1"/>
    <property type="match status" value="1"/>
</dbReference>
<feature type="transmembrane region" description="Helical" evidence="2">
    <location>
        <begin position="46"/>
        <end position="68"/>
    </location>
</feature>
<evidence type="ECO:0000256" key="2">
    <source>
        <dbReference type="SAM" id="Phobius"/>
    </source>
</evidence>
<feature type="transmembrane region" description="Helical" evidence="2">
    <location>
        <begin position="103"/>
        <end position="120"/>
    </location>
</feature>
<dbReference type="PANTHER" id="PTHR40761">
    <property type="entry name" value="CONSERVED INTEGRAL MEMBRANE ALANINE VALINE AND LEUCINE RICH PROTEIN-RELATED"/>
    <property type="match status" value="1"/>
</dbReference>
<evidence type="ECO:0000256" key="1">
    <source>
        <dbReference type="SAM" id="MobiDB-lite"/>
    </source>
</evidence>
<dbReference type="Proteomes" id="UP001500151">
    <property type="component" value="Unassembled WGS sequence"/>
</dbReference>
<organism evidence="4 5">
    <name type="scientific">Streptomyces vastus</name>
    <dbReference type="NCBI Taxonomy" id="285451"/>
    <lineage>
        <taxon>Bacteria</taxon>
        <taxon>Bacillati</taxon>
        <taxon>Actinomycetota</taxon>
        <taxon>Actinomycetes</taxon>
        <taxon>Kitasatosporales</taxon>
        <taxon>Streptomycetaceae</taxon>
        <taxon>Streptomyces</taxon>
    </lineage>
</organism>
<dbReference type="PANTHER" id="PTHR40761:SF1">
    <property type="entry name" value="CONSERVED INTEGRAL MEMBRANE ALANINE VALINE AND LEUCINE RICH PROTEIN-RELATED"/>
    <property type="match status" value="1"/>
</dbReference>
<gene>
    <name evidence="4" type="ORF">GCM10010307_74540</name>
</gene>
<protein>
    <submittedName>
        <fullName evidence="4">DMT family transporter</fullName>
    </submittedName>
</protein>
<accession>A0ABN3RR47</accession>
<keyword evidence="2" id="KW-0812">Transmembrane</keyword>
<feature type="chain" id="PRO_5047085874" evidence="3">
    <location>
        <begin position="19"/>
        <end position="312"/>
    </location>
</feature>
<keyword evidence="3" id="KW-0732">Signal</keyword>
<evidence type="ECO:0000256" key="3">
    <source>
        <dbReference type="SAM" id="SignalP"/>
    </source>
</evidence>